<feature type="region of interest" description="Disordered" evidence="1">
    <location>
        <begin position="485"/>
        <end position="508"/>
    </location>
</feature>
<comment type="caution">
    <text evidence="2">The sequence shown here is derived from an EMBL/GenBank/DDBJ whole genome shotgun (WGS) entry which is preliminary data.</text>
</comment>
<dbReference type="Pfam" id="PF05136">
    <property type="entry name" value="Phage_portal_2"/>
    <property type="match status" value="1"/>
</dbReference>
<proteinExistence type="predicted"/>
<name>A0ABX1GEQ2_9GAMM</name>
<accession>A0ABX1GEQ2</accession>
<dbReference type="RefSeq" id="WP_168449926.1">
    <property type="nucleotide sequence ID" value="NZ_JAAWWK010000002.1"/>
</dbReference>
<dbReference type="Proteomes" id="UP000765845">
    <property type="component" value="Unassembled WGS sequence"/>
</dbReference>
<organism evidence="2 3">
    <name type="scientific">Spongiibacter thalassae</name>
    <dbReference type="NCBI Taxonomy" id="2721624"/>
    <lineage>
        <taxon>Bacteria</taxon>
        <taxon>Pseudomonadati</taxon>
        <taxon>Pseudomonadota</taxon>
        <taxon>Gammaproteobacteria</taxon>
        <taxon>Cellvibrionales</taxon>
        <taxon>Spongiibacteraceae</taxon>
        <taxon>Spongiibacter</taxon>
    </lineage>
</organism>
<evidence type="ECO:0000256" key="1">
    <source>
        <dbReference type="SAM" id="MobiDB-lite"/>
    </source>
</evidence>
<dbReference type="EMBL" id="JAAWWK010000002">
    <property type="protein sequence ID" value="NKI17430.1"/>
    <property type="molecule type" value="Genomic_DNA"/>
</dbReference>
<reference evidence="2 3" key="1">
    <citation type="submission" date="2020-04" db="EMBL/GenBank/DDBJ databases">
        <authorList>
            <person name="Yoon J."/>
        </authorList>
    </citation>
    <scope>NUCLEOTIDE SEQUENCE [LARGE SCALE GENOMIC DNA]</scope>
    <source>
        <strain evidence="2 3">KMU-166</strain>
    </source>
</reference>
<sequence length="508" mass="55893">MNWIDRALAPLFPGMVASRVAARLAIRAYEAAHPSRTHKAKTERRSANAAIKASAKSLRDQARALDENHDIVTGLFDKLEERVVGSKGIGIEPLPLLTTGDVATELAAQIKSAWGEWSLRPEASGMLSRPEVERLVARTWLRDGEALASFIAGNVPSYTHLTEVPFALELLEPDYLPHEDDATRGITQGVERNEWGRVKGYHIFKKHPADSVSLKADTKFVKADDMIHIATRKRIGQVRGVSLLAPVMIRLADIKDYEESERVAARIAAALAFYIKKGDPGLYAPNTEPDAKTGERTIPFGPGMVFDGLAPGEDVGTIESNRPSALLEGFRNAMLRAVAAGTRTSYSSLARDYNGSYSAQRQELVESQSGFEVLQNTFIDQYARRVYRRWLEVAIAAGKIRIPVGVEKRTVFNAVYIGPVMPWIDPKKEGEAWRGLVADGFATEAEVVRARGGNIAEVKKQRRQEIDENRNHGLVFDSDAYHKHYSTGGKNADEKATTSGSSAGDDDE</sequence>
<keyword evidence="3" id="KW-1185">Reference proteome</keyword>
<evidence type="ECO:0000313" key="3">
    <source>
        <dbReference type="Proteomes" id="UP000765845"/>
    </source>
</evidence>
<dbReference type="InterPro" id="IPR006429">
    <property type="entry name" value="Phage_lambda_portal"/>
</dbReference>
<protein>
    <submittedName>
        <fullName evidence="2">Phage portal protein</fullName>
    </submittedName>
</protein>
<dbReference type="NCBIfam" id="TIGR01539">
    <property type="entry name" value="portal_lambda"/>
    <property type="match status" value="1"/>
</dbReference>
<evidence type="ECO:0000313" key="2">
    <source>
        <dbReference type="EMBL" id="NKI17430.1"/>
    </source>
</evidence>
<gene>
    <name evidence="2" type="ORF">HCU74_08370</name>
</gene>